<dbReference type="AlphaFoldDB" id="A0A0N5ALM1"/>
<accession>A0A0N5ALM1</accession>
<name>A0A0N5ALM1_9BILA</name>
<dbReference type="Proteomes" id="UP000046393">
    <property type="component" value="Unplaced"/>
</dbReference>
<feature type="compositionally biased region" description="Polar residues" evidence="1">
    <location>
        <begin position="30"/>
        <end position="41"/>
    </location>
</feature>
<sequence length="247" mass="27379">MTVETSAKATGRITLDSSDTNDTTDGNSSRSLNANDGNHIVGNNSSETEILYSINTQTLHRGEIFSRKIYLDTISDIGMHLIVQKGEVTLRILSDNLDDENGTLYSEGIWNRTFDAESIFGDNAYSLTVNSSQNNSSTLNSTQILTLWLKGENDTNTFGVTVYRFGTYEQQKTSAISFFQRLGYWIYVIGVICIILILIVLALLSLLLLHCFCPSVAVHDGFEVIGAYTTRSSQKDENTNLPLQTYA</sequence>
<organism evidence="3 4">
    <name type="scientific">Syphacia muris</name>
    <dbReference type="NCBI Taxonomy" id="451379"/>
    <lineage>
        <taxon>Eukaryota</taxon>
        <taxon>Metazoa</taxon>
        <taxon>Ecdysozoa</taxon>
        <taxon>Nematoda</taxon>
        <taxon>Chromadorea</taxon>
        <taxon>Rhabditida</taxon>
        <taxon>Spirurina</taxon>
        <taxon>Oxyuridomorpha</taxon>
        <taxon>Oxyuroidea</taxon>
        <taxon>Oxyuridae</taxon>
        <taxon>Syphacia</taxon>
    </lineage>
</organism>
<dbReference type="WBParaSite" id="SMUV_0000544301-mRNA-1">
    <property type="protein sequence ID" value="SMUV_0000544301-mRNA-1"/>
    <property type="gene ID" value="SMUV_0000544301"/>
</dbReference>
<protein>
    <submittedName>
        <fullName evidence="4">Cadherin domain-containing protein</fullName>
    </submittedName>
</protein>
<evidence type="ECO:0000313" key="3">
    <source>
        <dbReference type="Proteomes" id="UP000046393"/>
    </source>
</evidence>
<proteinExistence type="predicted"/>
<evidence type="ECO:0000313" key="4">
    <source>
        <dbReference type="WBParaSite" id="SMUV_0000544301-mRNA-1"/>
    </source>
</evidence>
<feature type="region of interest" description="Disordered" evidence="1">
    <location>
        <begin position="1"/>
        <end position="41"/>
    </location>
</feature>
<evidence type="ECO:0000256" key="2">
    <source>
        <dbReference type="SAM" id="Phobius"/>
    </source>
</evidence>
<keyword evidence="2" id="KW-1133">Transmembrane helix</keyword>
<reference evidence="4" key="1">
    <citation type="submission" date="2017-02" db="UniProtKB">
        <authorList>
            <consortium name="WormBaseParasite"/>
        </authorList>
    </citation>
    <scope>IDENTIFICATION</scope>
</reference>
<feature type="compositionally biased region" description="Low complexity" evidence="1">
    <location>
        <begin position="14"/>
        <end position="29"/>
    </location>
</feature>
<keyword evidence="2" id="KW-0472">Membrane</keyword>
<evidence type="ECO:0000256" key="1">
    <source>
        <dbReference type="SAM" id="MobiDB-lite"/>
    </source>
</evidence>
<keyword evidence="2" id="KW-0812">Transmembrane</keyword>
<keyword evidence="3" id="KW-1185">Reference proteome</keyword>
<feature type="transmembrane region" description="Helical" evidence="2">
    <location>
        <begin position="184"/>
        <end position="209"/>
    </location>
</feature>